<accession>A0ABW5U8P8</accession>
<protein>
    <submittedName>
        <fullName evidence="1">Uncharacterized protein</fullName>
    </submittedName>
</protein>
<gene>
    <name evidence="1" type="ORF">ACFSUD_17230</name>
</gene>
<keyword evidence="2" id="KW-1185">Reference proteome</keyword>
<organism evidence="1 2">
    <name type="scientific">Sulfitobacter aestuarii</name>
    <dbReference type="NCBI Taxonomy" id="2161676"/>
    <lineage>
        <taxon>Bacteria</taxon>
        <taxon>Pseudomonadati</taxon>
        <taxon>Pseudomonadota</taxon>
        <taxon>Alphaproteobacteria</taxon>
        <taxon>Rhodobacterales</taxon>
        <taxon>Roseobacteraceae</taxon>
        <taxon>Sulfitobacter</taxon>
    </lineage>
</organism>
<evidence type="ECO:0000313" key="2">
    <source>
        <dbReference type="Proteomes" id="UP001597474"/>
    </source>
</evidence>
<dbReference type="RefSeq" id="WP_386375748.1">
    <property type="nucleotide sequence ID" value="NZ_JBHUMP010000021.1"/>
</dbReference>
<comment type="caution">
    <text evidence="1">The sequence shown here is derived from an EMBL/GenBank/DDBJ whole genome shotgun (WGS) entry which is preliminary data.</text>
</comment>
<reference evidence="2" key="1">
    <citation type="journal article" date="2019" name="Int. J. Syst. Evol. Microbiol.">
        <title>The Global Catalogue of Microorganisms (GCM) 10K type strain sequencing project: providing services to taxonomists for standard genome sequencing and annotation.</title>
        <authorList>
            <consortium name="The Broad Institute Genomics Platform"/>
            <consortium name="The Broad Institute Genome Sequencing Center for Infectious Disease"/>
            <person name="Wu L."/>
            <person name="Ma J."/>
        </authorList>
    </citation>
    <scope>NUCLEOTIDE SEQUENCE [LARGE SCALE GENOMIC DNA]</scope>
    <source>
        <strain evidence="2">TISTR 2562</strain>
    </source>
</reference>
<proteinExistence type="predicted"/>
<sequence length="175" mass="19161">MLTVTQSDLCRALRAHRNTISARLADVPNDGGRPKRYALYRVLPLVKWRESFGLPATFAAAKNDGEDHYIGGDVSAAHALVDWLDPVMKGRAYRAQTAFSEGLAASQSTSVLFADIESLRLTILTSDAVLPYVVLGDESSLPDWASFSPLFALANAPQITPTSNQITEKKEEYVY</sequence>
<dbReference type="Proteomes" id="UP001597474">
    <property type="component" value="Unassembled WGS sequence"/>
</dbReference>
<evidence type="ECO:0000313" key="1">
    <source>
        <dbReference type="EMBL" id="MFD2741321.1"/>
    </source>
</evidence>
<dbReference type="EMBL" id="JBHUMP010000021">
    <property type="protein sequence ID" value="MFD2741321.1"/>
    <property type="molecule type" value="Genomic_DNA"/>
</dbReference>
<name>A0ABW5U8P8_9RHOB</name>